<dbReference type="Pfam" id="PF00005">
    <property type="entry name" value="ABC_tran"/>
    <property type="match status" value="1"/>
</dbReference>
<evidence type="ECO:0000313" key="4">
    <source>
        <dbReference type="EMBL" id="OZG48968.1"/>
    </source>
</evidence>
<gene>
    <name evidence="4" type="ORF">BOCO_1204</name>
</gene>
<feature type="domain" description="ABC transporter" evidence="3">
    <location>
        <begin position="8"/>
        <end position="244"/>
    </location>
</feature>
<dbReference type="InterPro" id="IPR003439">
    <property type="entry name" value="ABC_transporter-like_ATP-bd"/>
</dbReference>
<reference evidence="4 5" key="1">
    <citation type="journal article" date="2017" name="BMC Genomics">
        <title>Comparative genomic and phylogenomic analyses of the Bifidobacteriaceae family.</title>
        <authorList>
            <person name="Lugli G.A."/>
            <person name="Milani C."/>
            <person name="Turroni F."/>
            <person name="Duranti S."/>
            <person name="Mancabelli L."/>
            <person name="Mangifesta M."/>
            <person name="Ferrario C."/>
            <person name="Modesto M."/>
            <person name="Mattarelli P."/>
            <person name="Jiri K."/>
            <person name="van Sinderen D."/>
            <person name="Ventura M."/>
        </authorList>
    </citation>
    <scope>NUCLEOTIDE SEQUENCE [LARGE SCALE GENOMIC DNA]</scope>
    <source>
        <strain evidence="4 5">DSM 22924</strain>
    </source>
</reference>
<dbReference type="AlphaFoldDB" id="A0A261EQ34"/>
<dbReference type="PROSITE" id="PS50893">
    <property type="entry name" value="ABC_TRANSPORTER_2"/>
    <property type="match status" value="1"/>
</dbReference>
<dbReference type="SUPFAM" id="SSF52540">
    <property type="entry name" value="P-loop containing nucleoside triphosphate hydrolases"/>
    <property type="match status" value="1"/>
</dbReference>
<name>A0A261EQ34_9BIFI</name>
<evidence type="ECO:0000256" key="1">
    <source>
        <dbReference type="ARBA" id="ARBA00022741"/>
    </source>
</evidence>
<dbReference type="InterPro" id="IPR050107">
    <property type="entry name" value="ABC_carbohydrate_import_ATPase"/>
</dbReference>
<accession>A0A261EQ34</accession>
<dbReference type="PANTHER" id="PTHR43790">
    <property type="entry name" value="CARBOHYDRATE TRANSPORT ATP-BINDING PROTEIN MG119-RELATED"/>
    <property type="match status" value="1"/>
</dbReference>
<keyword evidence="1" id="KW-0547">Nucleotide-binding</keyword>
<dbReference type="InterPro" id="IPR027417">
    <property type="entry name" value="P-loop_NTPase"/>
</dbReference>
<dbReference type="PANTHER" id="PTHR43790:SF8">
    <property type="entry name" value="SUGAR ABC TRANSPORTER ATP-BINDING PROTEIN"/>
    <property type="match status" value="1"/>
</dbReference>
<dbReference type="Proteomes" id="UP000216004">
    <property type="component" value="Unassembled WGS sequence"/>
</dbReference>
<proteinExistence type="predicted"/>
<dbReference type="CDD" id="cd03216">
    <property type="entry name" value="ABC_Carb_Monos_I"/>
    <property type="match status" value="1"/>
</dbReference>
<evidence type="ECO:0000259" key="3">
    <source>
        <dbReference type="PROSITE" id="PS50893"/>
    </source>
</evidence>
<comment type="caution">
    <text evidence="4">The sequence shown here is derived from an EMBL/GenBank/DDBJ whole genome shotgun (WGS) entry which is preliminary data.</text>
</comment>
<organism evidence="4 5">
    <name type="scientific">Bombiscardovia coagulans</name>
    <dbReference type="NCBI Taxonomy" id="686666"/>
    <lineage>
        <taxon>Bacteria</taxon>
        <taxon>Bacillati</taxon>
        <taxon>Actinomycetota</taxon>
        <taxon>Actinomycetes</taxon>
        <taxon>Bifidobacteriales</taxon>
        <taxon>Bifidobacteriaceae</taxon>
        <taxon>Bombiscardovia</taxon>
    </lineage>
</organism>
<dbReference type="InterPro" id="IPR003593">
    <property type="entry name" value="AAA+_ATPase"/>
</dbReference>
<protein>
    <submittedName>
        <fullName evidence="4">ABC superfamily ATP binding cassette transporter ABC protein</fullName>
    </submittedName>
</protein>
<evidence type="ECO:0000313" key="5">
    <source>
        <dbReference type="Proteomes" id="UP000216004"/>
    </source>
</evidence>
<dbReference type="Gene3D" id="3.40.50.300">
    <property type="entry name" value="P-loop containing nucleotide triphosphate hydrolases"/>
    <property type="match status" value="1"/>
</dbReference>
<keyword evidence="5" id="KW-1185">Reference proteome</keyword>
<sequence>MHDAAPLMEMSDISIQFGLVPALKQVNLSIGRHEVLAIVGDNGAGKSTLVKIMSGLIHPASGTLFWKGKEVSIPTIRAAAQLGIAAVFQSQDFCDNLDVSANLFLGKELTNKHLRRNDEAMQKKSREILHSLSAAIRVGQPMSSLSLGQKQTVSIARTLLNNPDLILLDEPTSSLSVMQTAEILSYIKRMKSEGRSVVMICHDLPDVFAVADRIAVMRQGRLVSALNTAHTSYETIIALLSGMDPGEVMNEQEHRDALTNITARTQALKGTRTLPLNEPREQESV</sequence>
<keyword evidence="2" id="KW-0067">ATP-binding</keyword>
<dbReference type="EMBL" id="MWWS01000007">
    <property type="protein sequence ID" value="OZG48968.1"/>
    <property type="molecule type" value="Genomic_DNA"/>
</dbReference>
<dbReference type="SMART" id="SM00382">
    <property type="entry name" value="AAA"/>
    <property type="match status" value="1"/>
</dbReference>
<evidence type="ECO:0000256" key="2">
    <source>
        <dbReference type="ARBA" id="ARBA00022840"/>
    </source>
</evidence>
<dbReference type="GO" id="GO:0005524">
    <property type="term" value="F:ATP binding"/>
    <property type="evidence" value="ECO:0007669"/>
    <property type="project" value="UniProtKB-KW"/>
</dbReference>
<dbReference type="GO" id="GO:0016887">
    <property type="term" value="F:ATP hydrolysis activity"/>
    <property type="evidence" value="ECO:0007669"/>
    <property type="project" value="InterPro"/>
</dbReference>